<dbReference type="InterPro" id="IPR050259">
    <property type="entry name" value="SDR"/>
</dbReference>
<evidence type="ECO:0000256" key="1">
    <source>
        <dbReference type="ARBA" id="ARBA00006484"/>
    </source>
</evidence>
<dbReference type="RefSeq" id="WP_042016491.1">
    <property type="nucleotide sequence ID" value="NZ_AP019195.1"/>
</dbReference>
<dbReference type="SMART" id="SM00822">
    <property type="entry name" value="PKS_KR"/>
    <property type="match status" value="1"/>
</dbReference>
<gene>
    <name evidence="5" type="ORF">OJY61_12075</name>
    <name evidence="4" type="ORF">WP2W18E01_29340</name>
</gene>
<dbReference type="PANTHER" id="PTHR42879:SF2">
    <property type="entry name" value="3-OXOACYL-[ACYL-CARRIER-PROTEIN] REDUCTASE FABG"/>
    <property type="match status" value="1"/>
</dbReference>
<dbReference type="Gene3D" id="3.40.50.720">
    <property type="entry name" value="NAD(P)-binding Rossmann-like Domain"/>
    <property type="match status" value="1"/>
</dbReference>
<evidence type="ECO:0000313" key="7">
    <source>
        <dbReference type="Proteomes" id="UP001163285"/>
    </source>
</evidence>
<organism evidence="5 7">
    <name type="scientific">Aeromonas caviae</name>
    <name type="common">Aeromonas punctata</name>
    <dbReference type="NCBI Taxonomy" id="648"/>
    <lineage>
        <taxon>Bacteria</taxon>
        <taxon>Pseudomonadati</taxon>
        <taxon>Pseudomonadota</taxon>
        <taxon>Gammaproteobacteria</taxon>
        <taxon>Aeromonadales</taxon>
        <taxon>Aeromonadaceae</taxon>
        <taxon>Aeromonas</taxon>
    </lineage>
</organism>
<evidence type="ECO:0000313" key="4">
    <source>
        <dbReference type="EMBL" id="BBQ31352.1"/>
    </source>
</evidence>
<dbReference type="GO" id="GO:0032787">
    <property type="term" value="P:monocarboxylic acid metabolic process"/>
    <property type="evidence" value="ECO:0007669"/>
    <property type="project" value="UniProtKB-ARBA"/>
</dbReference>
<protein>
    <submittedName>
        <fullName evidence="5">SDR family NAD(P)-dependent oxidoreductase</fullName>
        <ecNumber evidence="5">1.-.-.-</ecNumber>
    </submittedName>
</protein>
<dbReference type="OrthoDB" id="9810734at2"/>
<dbReference type="PRINTS" id="PR00081">
    <property type="entry name" value="GDHRDH"/>
</dbReference>
<dbReference type="PANTHER" id="PTHR42879">
    <property type="entry name" value="3-OXOACYL-(ACYL-CARRIER-PROTEIN) REDUCTASE"/>
    <property type="match status" value="1"/>
</dbReference>
<sequence>MNELRATRALISGGASGIGLAIAEALASQGVELILASRRLGLLEQEAARLEARYGVRVMALALDVCDGDQVRDGHARIRERLGPVDLLINNSGVGSDHLVQDLPESEWDRVMDTCAKGTFLLTRACLPDMLANRHGTVINIASQAARHGYARASVYCAAKFAVLGFARALREEVQHQGIRVHTLCPGLVQVPPPACPGDRKPGWLQVEDLAEAVLYTLRQPAHVQLDEIGMTGI</sequence>
<dbReference type="SUPFAM" id="SSF51735">
    <property type="entry name" value="NAD(P)-binding Rossmann-fold domains"/>
    <property type="match status" value="1"/>
</dbReference>
<dbReference type="Pfam" id="PF00106">
    <property type="entry name" value="adh_short"/>
    <property type="match status" value="1"/>
</dbReference>
<evidence type="ECO:0000259" key="3">
    <source>
        <dbReference type="SMART" id="SM00822"/>
    </source>
</evidence>
<dbReference type="GO" id="GO:0016491">
    <property type="term" value="F:oxidoreductase activity"/>
    <property type="evidence" value="ECO:0007669"/>
    <property type="project" value="UniProtKB-KW"/>
</dbReference>
<dbReference type="PRINTS" id="PR00080">
    <property type="entry name" value="SDRFAMILY"/>
</dbReference>
<dbReference type="EC" id="1.-.-.-" evidence="5"/>
<dbReference type="PROSITE" id="PS00061">
    <property type="entry name" value="ADH_SHORT"/>
    <property type="match status" value="1"/>
</dbReference>
<evidence type="ECO:0000313" key="5">
    <source>
        <dbReference type="EMBL" id="UZC84588.1"/>
    </source>
</evidence>
<accession>A0A125Y3S4</accession>
<dbReference type="GeneID" id="48820654"/>
<evidence type="ECO:0000256" key="2">
    <source>
        <dbReference type="RuleBase" id="RU000363"/>
    </source>
</evidence>
<dbReference type="InterPro" id="IPR057326">
    <property type="entry name" value="KR_dom"/>
</dbReference>
<evidence type="ECO:0000313" key="6">
    <source>
        <dbReference type="Proteomes" id="UP000515756"/>
    </source>
</evidence>
<comment type="similarity">
    <text evidence="1 2">Belongs to the short-chain dehydrogenases/reductases (SDR) family.</text>
</comment>
<proteinExistence type="inferred from homology"/>
<dbReference type="EMBL" id="CP110176">
    <property type="protein sequence ID" value="UZC84588.1"/>
    <property type="molecule type" value="Genomic_DNA"/>
</dbReference>
<dbReference type="InterPro" id="IPR002347">
    <property type="entry name" value="SDR_fam"/>
</dbReference>
<dbReference type="Proteomes" id="UP001163285">
    <property type="component" value="Chromosome"/>
</dbReference>
<keyword evidence="5" id="KW-0560">Oxidoreductase</keyword>
<name>A0A125Y3S4_AERCA</name>
<reference evidence="4 6" key="1">
    <citation type="submission" date="2019-12" db="EMBL/GenBank/DDBJ databases">
        <title>complete genome sequences of Aeromonas caviae str. WP2-W18-ESBL-01 isolated from wastewater treatment plant effluent.</title>
        <authorList>
            <person name="Sekizuka T."/>
            <person name="Itokawa K."/>
            <person name="Yatsu K."/>
            <person name="Inamine Y."/>
            <person name="Kuroda M."/>
        </authorList>
    </citation>
    <scope>NUCLEOTIDE SEQUENCE [LARGE SCALE GENOMIC DNA]</scope>
    <source>
        <strain evidence="4 6">WP2-W18-ESBL-01</strain>
    </source>
</reference>
<reference evidence="5" key="2">
    <citation type="submission" date="2023-04" db="EMBL/GenBank/DDBJ databases">
        <title>Whole Genome Sequence of Multi-drug resistant Aeromonas caviae as a gut pathogen in newborn.</title>
        <authorList>
            <person name="Jadhav S.V."/>
            <person name="Saroj S.D."/>
            <person name="Saha U.B."/>
            <person name="Sen S."/>
            <person name="Kher A."/>
        </authorList>
    </citation>
    <scope>NUCLEOTIDE SEQUENCE</scope>
    <source>
        <strain evidence="5">SVJ23</strain>
    </source>
</reference>
<dbReference type="EMBL" id="AP021927">
    <property type="protein sequence ID" value="BBQ31352.1"/>
    <property type="molecule type" value="Genomic_DNA"/>
</dbReference>
<dbReference type="InterPro" id="IPR020904">
    <property type="entry name" value="Sc_DH/Rdtase_CS"/>
</dbReference>
<dbReference type="CDD" id="cd05233">
    <property type="entry name" value="SDR_c"/>
    <property type="match status" value="1"/>
</dbReference>
<dbReference type="AlphaFoldDB" id="A0A125Y3S4"/>
<dbReference type="Proteomes" id="UP000515756">
    <property type="component" value="Chromosome"/>
</dbReference>
<feature type="domain" description="Ketoreductase" evidence="3">
    <location>
        <begin position="7"/>
        <end position="207"/>
    </location>
</feature>
<dbReference type="InterPro" id="IPR036291">
    <property type="entry name" value="NAD(P)-bd_dom_sf"/>
</dbReference>